<dbReference type="PANTHER" id="PTHR34504:SF2">
    <property type="entry name" value="UPF0150 PROTEIN SSL0259"/>
    <property type="match status" value="1"/>
</dbReference>
<dbReference type="InParanoid" id="K9TUH1"/>
<gene>
    <name evidence="2" type="ORF">Chro_0246</name>
</gene>
<feature type="domain" description="HicB-like antitoxin of toxin-antitoxin system" evidence="1">
    <location>
        <begin position="3"/>
        <end position="62"/>
    </location>
</feature>
<dbReference type="Pfam" id="PF15919">
    <property type="entry name" value="HicB_lk_antitox"/>
    <property type="match status" value="1"/>
</dbReference>
<organism evidence="2 3">
    <name type="scientific">Chroococcidiopsis thermalis (strain PCC 7203)</name>
    <dbReference type="NCBI Taxonomy" id="251229"/>
    <lineage>
        <taxon>Bacteria</taxon>
        <taxon>Bacillati</taxon>
        <taxon>Cyanobacteriota</taxon>
        <taxon>Cyanophyceae</taxon>
        <taxon>Chroococcidiopsidales</taxon>
        <taxon>Chroococcidiopsidaceae</taxon>
        <taxon>Chroococcidiopsis</taxon>
    </lineage>
</organism>
<reference evidence="2 3" key="1">
    <citation type="submission" date="2012-06" db="EMBL/GenBank/DDBJ databases">
        <title>Finished chromosome of genome of Chroococcidiopsis thermalis PCC 7203.</title>
        <authorList>
            <consortium name="US DOE Joint Genome Institute"/>
            <person name="Gugger M."/>
            <person name="Coursin T."/>
            <person name="Rippka R."/>
            <person name="Tandeau De Marsac N."/>
            <person name="Huntemann M."/>
            <person name="Wei C.-L."/>
            <person name="Han J."/>
            <person name="Detter J.C."/>
            <person name="Han C."/>
            <person name="Tapia R."/>
            <person name="Davenport K."/>
            <person name="Daligault H."/>
            <person name="Erkkila T."/>
            <person name="Gu W."/>
            <person name="Munk A.C.C."/>
            <person name="Teshima H."/>
            <person name="Xu Y."/>
            <person name="Chain P."/>
            <person name="Chen A."/>
            <person name="Krypides N."/>
            <person name="Mavromatis K."/>
            <person name="Markowitz V."/>
            <person name="Szeto E."/>
            <person name="Ivanova N."/>
            <person name="Mikhailova N."/>
            <person name="Ovchinnikova G."/>
            <person name="Pagani I."/>
            <person name="Pati A."/>
            <person name="Goodwin L."/>
            <person name="Peters L."/>
            <person name="Pitluck S."/>
            <person name="Woyke T."/>
            <person name="Kerfeld C."/>
        </authorList>
    </citation>
    <scope>NUCLEOTIDE SEQUENCE [LARGE SCALE GENOMIC DNA]</scope>
    <source>
        <strain evidence="2 3">PCC 7203</strain>
    </source>
</reference>
<dbReference type="HOGENOM" id="CLU_114047_2_2_3"/>
<dbReference type="InterPro" id="IPR031807">
    <property type="entry name" value="HicB-like"/>
</dbReference>
<dbReference type="PATRIC" id="fig|251229.3.peg.301"/>
<dbReference type="STRING" id="251229.Chro_0246"/>
<evidence type="ECO:0000313" key="2">
    <source>
        <dbReference type="EMBL" id="AFY85801.1"/>
    </source>
</evidence>
<accession>K9TUH1</accession>
<proteinExistence type="predicted"/>
<dbReference type="PANTHER" id="PTHR34504">
    <property type="entry name" value="ANTITOXIN HICB"/>
    <property type="match status" value="1"/>
</dbReference>
<dbReference type="RefSeq" id="WP_015152352.1">
    <property type="nucleotide sequence ID" value="NC_019695.1"/>
</dbReference>
<dbReference type="Proteomes" id="UP000010384">
    <property type="component" value="Chromosome"/>
</dbReference>
<dbReference type="AlphaFoldDB" id="K9TUH1"/>
<protein>
    <submittedName>
        <fullName evidence="2">Uncharacterized protein family UPF0150</fullName>
    </submittedName>
</protein>
<sequence>MRYLIIIEETTTGYSAYSPDLPGCVSTGETREELEQNMREAIEFHLEGLKLEGYKIPQPSTSSVYIEVAA</sequence>
<dbReference type="EMBL" id="CP003597">
    <property type="protein sequence ID" value="AFY85801.1"/>
    <property type="molecule type" value="Genomic_DNA"/>
</dbReference>
<dbReference type="SUPFAM" id="SSF143100">
    <property type="entry name" value="TTHA1013/TTHA0281-like"/>
    <property type="match status" value="1"/>
</dbReference>
<dbReference type="Gene3D" id="3.30.160.250">
    <property type="match status" value="1"/>
</dbReference>
<evidence type="ECO:0000259" key="1">
    <source>
        <dbReference type="Pfam" id="PF15919"/>
    </source>
</evidence>
<dbReference type="OrthoDB" id="5419659at2"/>
<dbReference type="KEGG" id="cthe:Chro_0246"/>
<name>K9TUH1_CHRTP</name>
<keyword evidence="3" id="KW-1185">Reference proteome</keyword>
<dbReference type="eggNOG" id="COG1598">
    <property type="taxonomic scope" value="Bacteria"/>
</dbReference>
<dbReference type="InterPro" id="IPR035069">
    <property type="entry name" value="TTHA1013/TTHA0281-like"/>
</dbReference>
<dbReference type="InterPro" id="IPR051404">
    <property type="entry name" value="TA_system_antitoxin"/>
</dbReference>
<evidence type="ECO:0000313" key="3">
    <source>
        <dbReference type="Proteomes" id="UP000010384"/>
    </source>
</evidence>